<sequence length="439" mass="47440">MNTINFIVGNHPYTRALFFLLLAFLIGACSGRGTDDGHAHGDEHGHEHGEGQGGSITTLTKAQIQSINLTLGQLEQKELTAVIKASGRLKVPNSNKANITALYGGVIKTLRVDVGTSVRQGAIIATIVHPQFIQLQEEYLAISSKIALAEQEQERQQALNAGNVGALKNLQNAETELNVQRTRKASLFQQLRLMGIEPDKVSHDNLQTELAVTSPVGGIVSHVYAQLGSYVDASSPVAEVVQNNQLHLDLNVFEKDLPLLSIGQRIHFMLTNNPNKTYDANIFGIGASFEDESKTIPVHCAVSGDKTGLIDGMNITAAISLGEVSSTAVPNGAIVDAEGKSYIFVVTDKQPEAHEDEHNHEEESHDHAEHEHDHEHETASHAHAEDVLNFEKIEVVRGPSEMGYTAITLVNQIPKEAKIVTTGAFFINAVLTGTAGHSH</sequence>
<evidence type="ECO:0000313" key="5">
    <source>
        <dbReference type="Proteomes" id="UP000198916"/>
    </source>
</evidence>
<dbReference type="GO" id="GO:0030313">
    <property type="term" value="C:cell envelope"/>
    <property type="evidence" value="ECO:0007669"/>
    <property type="project" value="TreeGrafter"/>
</dbReference>
<name>A0A1H7N0E9_9SPHI</name>
<keyword evidence="2" id="KW-0813">Transport</keyword>
<dbReference type="GO" id="GO:0015679">
    <property type="term" value="P:plasma membrane copper ion transport"/>
    <property type="evidence" value="ECO:0007669"/>
    <property type="project" value="TreeGrafter"/>
</dbReference>
<dbReference type="OrthoDB" id="9814657at2"/>
<dbReference type="EMBL" id="FNZR01000003">
    <property type="protein sequence ID" value="SEL16435.1"/>
    <property type="molecule type" value="Genomic_DNA"/>
</dbReference>
<dbReference type="Proteomes" id="UP000198916">
    <property type="component" value="Unassembled WGS sequence"/>
</dbReference>
<accession>A0A1H7N0E9</accession>
<organism evidence="4 5">
    <name type="scientific">Parapedobacter koreensis</name>
    <dbReference type="NCBI Taxonomy" id="332977"/>
    <lineage>
        <taxon>Bacteria</taxon>
        <taxon>Pseudomonadati</taxon>
        <taxon>Bacteroidota</taxon>
        <taxon>Sphingobacteriia</taxon>
        <taxon>Sphingobacteriales</taxon>
        <taxon>Sphingobacteriaceae</taxon>
        <taxon>Parapedobacter</taxon>
    </lineage>
</organism>
<reference evidence="5" key="1">
    <citation type="submission" date="2016-10" db="EMBL/GenBank/DDBJ databases">
        <authorList>
            <person name="Varghese N."/>
            <person name="Submissions S."/>
        </authorList>
    </citation>
    <scope>NUCLEOTIDE SEQUENCE [LARGE SCALE GENOMIC DNA]</scope>
    <source>
        <strain evidence="5">Jip14</strain>
    </source>
</reference>
<evidence type="ECO:0000313" key="4">
    <source>
        <dbReference type="EMBL" id="SEL16435.1"/>
    </source>
</evidence>
<dbReference type="InterPro" id="IPR051909">
    <property type="entry name" value="MFP_Cation_Efflux"/>
</dbReference>
<dbReference type="GO" id="GO:0060003">
    <property type="term" value="P:copper ion export"/>
    <property type="evidence" value="ECO:0007669"/>
    <property type="project" value="TreeGrafter"/>
</dbReference>
<dbReference type="GO" id="GO:0016020">
    <property type="term" value="C:membrane"/>
    <property type="evidence" value="ECO:0007669"/>
    <property type="project" value="InterPro"/>
</dbReference>
<dbReference type="STRING" id="332977.SAMN05421740_103697"/>
<dbReference type="RefSeq" id="WP_090605327.1">
    <property type="nucleotide sequence ID" value="NZ_FNZR01000003.1"/>
</dbReference>
<evidence type="ECO:0000256" key="3">
    <source>
        <dbReference type="SAM" id="MobiDB-lite"/>
    </source>
</evidence>
<dbReference type="PANTHER" id="PTHR30097">
    <property type="entry name" value="CATION EFFLUX SYSTEM PROTEIN CUSB"/>
    <property type="match status" value="1"/>
</dbReference>
<dbReference type="SUPFAM" id="SSF111369">
    <property type="entry name" value="HlyD-like secretion proteins"/>
    <property type="match status" value="1"/>
</dbReference>
<dbReference type="Gene3D" id="2.40.30.170">
    <property type="match status" value="1"/>
</dbReference>
<protein>
    <submittedName>
        <fullName evidence="4">RND family efflux transporter, MFP subunit</fullName>
    </submittedName>
</protein>
<gene>
    <name evidence="4" type="ORF">SAMN05421740_103697</name>
</gene>
<comment type="similarity">
    <text evidence="1">Belongs to the membrane fusion protein (MFP) (TC 8.A.1) family.</text>
</comment>
<proteinExistence type="inferred from homology"/>
<evidence type="ECO:0000256" key="2">
    <source>
        <dbReference type="ARBA" id="ARBA00022448"/>
    </source>
</evidence>
<dbReference type="NCBIfam" id="TIGR01730">
    <property type="entry name" value="RND_mfp"/>
    <property type="match status" value="1"/>
</dbReference>
<evidence type="ECO:0000256" key="1">
    <source>
        <dbReference type="ARBA" id="ARBA00009477"/>
    </source>
</evidence>
<dbReference type="AlphaFoldDB" id="A0A1H7N0E9"/>
<keyword evidence="5" id="KW-1185">Reference proteome</keyword>
<feature type="region of interest" description="Disordered" evidence="3">
    <location>
        <begin position="353"/>
        <end position="384"/>
    </location>
</feature>
<dbReference type="GO" id="GO:0022857">
    <property type="term" value="F:transmembrane transporter activity"/>
    <property type="evidence" value="ECO:0007669"/>
    <property type="project" value="InterPro"/>
</dbReference>
<dbReference type="PANTHER" id="PTHR30097:SF4">
    <property type="entry name" value="SLR6042 PROTEIN"/>
    <property type="match status" value="1"/>
</dbReference>
<dbReference type="InterPro" id="IPR006143">
    <property type="entry name" value="RND_pump_MFP"/>
</dbReference>